<dbReference type="InterPro" id="IPR044802">
    <property type="entry name" value="NADKc-like"/>
</dbReference>
<comment type="caution">
    <text evidence="1">The sequence shown here is derived from an EMBL/GenBank/DDBJ whole genome shotgun (WGS) entry which is preliminary data.</text>
</comment>
<evidence type="ECO:0000313" key="2">
    <source>
        <dbReference type="Proteomes" id="UP001206925"/>
    </source>
</evidence>
<dbReference type="Proteomes" id="UP001206925">
    <property type="component" value="Unassembled WGS sequence"/>
</dbReference>
<dbReference type="PANTHER" id="PTHR31153:SF13">
    <property type="entry name" value="P-LOOP CONTAINING NUCLEOSIDE TRIPHOSPHATE HYDROLASES SUPERFAMILY PROTEIN"/>
    <property type="match status" value="1"/>
</dbReference>
<evidence type="ECO:0000313" key="1">
    <source>
        <dbReference type="EMBL" id="KAI7756767.1"/>
    </source>
</evidence>
<keyword evidence="2" id="KW-1185">Reference proteome</keyword>
<feature type="non-terminal residue" evidence="1">
    <location>
        <position position="104"/>
    </location>
</feature>
<accession>A0AAD5DBN6</accession>
<reference evidence="1" key="1">
    <citation type="submission" date="2022-06" db="EMBL/GenBank/DDBJ databases">
        <title>Uncovering the hologenomic basis of an extraordinary plant invasion.</title>
        <authorList>
            <person name="Bieker V.C."/>
            <person name="Martin M.D."/>
            <person name="Gilbert T."/>
            <person name="Hodgins K."/>
            <person name="Battlay P."/>
            <person name="Petersen B."/>
            <person name="Wilson J."/>
        </authorList>
    </citation>
    <scope>NUCLEOTIDE SEQUENCE</scope>
    <source>
        <strain evidence="1">AA19_3_7</strain>
        <tissue evidence="1">Leaf</tissue>
    </source>
</reference>
<organism evidence="1 2">
    <name type="scientific">Ambrosia artemisiifolia</name>
    <name type="common">Common ragweed</name>
    <dbReference type="NCBI Taxonomy" id="4212"/>
    <lineage>
        <taxon>Eukaryota</taxon>
        <taxon>Viridiplantae</taxon>
        <taxon>Streptophyta</taxon>
        <taxon>Embryophyta</taxon>
        <taxon>Tracheophyta</taxon>
        <taxon>Spermatophyta</taxon>
        <taxon>Magnoliopsida</taxon>
        <taxon>eudicotyledons</taxon>
        <taxon>Gunneridae</taxon>
        <taxon>Pentapetalae</taxon>
        <taxon>asterids</taxon>
        <taxon>campanulids</taxon>
        <taxon>Asterales</taxon>
        <taxon>Asteraceae</taxon>
        <taxon>Asteroideae</taxon>
        <taxon>Heliantheae alliance</taxon>
        <taxon>Heliantheae</taxon>
        <taxon>Ambrosia</taxon>
    </lineage>
</organism>
<dbReference type="PANTHER" id="PTHR31153">
    <property type="entry name" value="CALMODULIN CALCIUM-DEPENDENT NAD KINASE"/>
    <property type="match status" value="1"/>
</dbReference>
<protein>
    <submittedName>
        <fullName evidence="1">Uncharacterized protein</fullName>
    </submittedName>
</protein>
<gene>
    <name evidence="1" type="ORF">M8C21_028768</name>
</gene>
<sequence>MIASSIGLVLAATMHYGLKRRKRYQVIPRIGASDAGQPLKIETFPHYVVRQMGFSDGKECPNLFKFAAGYISKAEGWEEEMYMFFDEEIEADSLFIKLVEEFER</sequence>
<proteinExistence type="predicted"/>
<name>A0AAD5DBN6_AMBAR</name>
<dbReference type="AlphaFoldDB" id="A0AAD5DBN6"/>
<dbReference type="EMBL" id="JAMZMK010000265">
    <property type="protein sequence ID" value="KAI7756767.1"/>
    <property type="molecule type" value="Genomic_DNA"/>
</dbReference>